<gene>
    <name evidence="1" type="ORF">DFP95_14213</name>
</gene>
<reference evidence="1 2" key="1">
    <citation type="submission" date="2018-07" db="EMBL/GenBank/DDBJ databases">
        <title>Genomic Encyclopedia of Type Strains, Phase III (KMG-III): the genomes of soil and plant-associated and newly described type strains.</title>
        <authorList>
            <person name="Whitman W."/>
        </authorList>
    </citation>
    <scope>NUCLEOTIDE SEQUENCE [LARGE SCALE GENOMIC DNA]</scope>
    <source>
        <strain evidence="1 2">CECT 8236</strain>
    </source>
</reference>
<dbReference type="AlphaFoldDB" id="A0A3D9HQ79"/>
<dbReference type="EMBL" id="QRDY01000042">
    <property type="protein sequence ID" value="RED51638.1"/>
    <property type="molecule type" value="Genomic_DNA"/>
</dbReference>
<comment type="caution">
    <text evidence="1">The sequence shown here is derived from an EMBL/GenBank/DDBJ whole genome shotgun (WGS) entry which is preliminary data.</text>
</comment>
<keyword evidence="2" id="KW-1185">Reference proteome</keyword>
<evidence type="ECO:0000313" key="1">
    <source>
        <dbReference type="EMBL" id="RED51638.1"/>
    </source>
</evidence>
<dbReference type="RefSeq" id="WP_115995969.1">
    <property type="nucleotide sequence ID" value="NZ_QRDY01000042.1"/>
</dbReference>
<name>A0A3D9HQ79_9BACL</name>
<evidence type="ECO:0000313" key="2">
    <source>
        <dbReference type="Proteomes" id="UP000256869"/>
    </source>
</evidence>
<dbReference type="Proteomes" id="UP000256869">
    <property type="component" value="Unassembled WGS sequence"/>
</dbReference>
<organism evidence="1 2">
    <name type="scientific">Cohnella lupini</name>
    <dbReference type="NCBI Taxonomy" id="1294267"/>
    <lineage>
        <taxon>Bacteria</taxon>
        <taxon>Bacillati</taxon>
        <taxon>Bacillota</taxon>
        <taxon>Bacilli</taxon>
        <taxon>Bacillales</taxon>
        <taxon>Paenibacillaceae</taxon>
        <taxon>Cohnella</taxon>
    </lineage>
</organism>
<proteinExistence type="predicted"/>
<sequence length="102" mass="12019">MYDQLKVTLSILMELNDRCKLNKGIEIISKAEFEEQLDNLNDYSIMVNEMNFILENLKSKTELSYSATESELHQLHIKFSDSIWHVNEVHELVKKMISKFPI</sequence>
<dbReference type="OrthoDB" id="2678888at2"/>
<protein>
    <submittedName>
        <fullName evidence="1">Uncharacterized protein</fullName>
    </submittedName>
</protein>
<accession>A0A3D9HQ79</accession>